<evidence type="ECO:0000256" key="3">
    <source>
        <dbReference type="ARBA" id="ARBA00022519"/>
    </source>
</evidence>
<evidence type="ECO:0000259" key="18">
    <source>
        <dbReference type="Pfam" id="PF03717"/>
    </source>
</evidence>
<dbReference type="InterPro" id="IPR037532">
    <property type="entry name" value="FtsI_transpept"/>
</dbReference>
<comment type="similarity">
    <text evidence="16">Belongs to the transpeptidase family. FtsI subfamily.</text>
</comment>
<reference evidence="19 20" key="1">
    <citation type="submission" date="2016-10" db="EMBL/GenBank/DDBJ databases">
        <authorList>
            <person name="de Groot N.N."/>
        </authorList>
    </citation>
    <scope>NUCLEOTIDE SEQUENCE [LARGE SCALE GENOMIC DNA]</scope>
    <source>
        <strain evidence="19 20">HLD2</strain>
    </source>
</reference>
<dbReference type="GO" id="GO:0000917">
    <property type="term" value="P:division septum assembly"/>
    <property type="evidence" value="ECO:0007669"/>
    <property type="project" value="UniProtKB-KW"/>
</dbReference>
<dbReference type="InterPro" id="IPR001460">
    <property type="entry name" value="PCN-bd_Tpept"/>
</dbReference>
<keyword evidence="3 16" id="KW-0997">Cell inner membrane</keyword>
<dbReference type="GO" id="GO:0071555">
    <property type="term" value="P:cell wall organization"/>
    <property type="evidence" value="ECO:0007669"/>
    <property type="project" value="UniProtKB-KW"/>
</dbReference>
<gene>
    <name evidence="16" type="primary">ftsI</name>
    <name evidence="19" type="ORF">SAMN03097708_00422</name>
</gene>
<dbReference type="UniPathway" id="UPA00219"/>
<dbReference type="GO" id="GO:0008360">
    <property type="term" value="P:regulation of cell shape"/>
    <property type="evidence" value="ECO:0007669"/>
    <property type="project" value="UniProtKB-KW"/>
</dbReference>
<evidence type="ECO:0000313" key="19">
    <source>
        <dbReference type="EMBL" id="SCZ50458.1"/>
    </source>
</evidence>
<evidence type="ECO:0000256" key="8">
    <source>
        <dbReference type="ARBA" id="ARBA00022801"/>
    </source>
</evidence>
<organism evidence="19 20">
    <name type="scientific">Thiohalomonas denitrificans</name>
    <dbReference type="NCBI Taxonomy" id="415747"/>
    <lineage>
        <taxon>Bacteria</taxon>
        <taxon>Pseudomonadati</taxon>
        <taxon>Pseudomonadota</taxon>
        <taxon>Gammaproteobacteria</taxon>
        <taxon>Thiohalomonadales</taxon>
        <taxon>Thiohalomonadaceae</taxon>
        <taxon>Thiohalomonas</taxon>
    </lineage>
</organism>
<keyword evidence="7 16" id="KW-0812">Transmembrane</keyword>
<evidence type="ECO:0000256" key="15">
    <source>
        <dbReference type="ARBA" id="ARBA00023316"/>
    </source>
</evidence>
<dbReference type="GO" id="GO:0006508">
    <property type="term" value="P:proteolysis"/>
    <property type="evidence" value="ECO:0007669"/>
    <property type="project" value="UniProtKB-KW"/>
</dbReference>
<comment type="function">
    <text evidence="16">Catalyzes cross-linking of the peptidoglycan cell wall at the division septum.</text>
</comment>
<dbReference type="PANTHER" id="PTHR30627:SF1">
    <property type="entry name" value="PEPTIDOGLYCAN D,D-TRANSPEPTIDASE FTSI"/>
    <property type="match status" value="1"/>
</dbReference>
<sequence length="570" mass="62587">MSESNPVRFYRGRYAVVLGTLCLVMAGLVWRAVDLQVVDRQFLQEQGDARHLRVVSVPAHRGMITDRHGEPLAMSTPVQSVWVNPAKLMTARDRWPELARALEMAPQRLAEQVESRRSREFVYLRRHMNPADAQKVLLLGIPGVSAQKEYRRYYPTGEVSAHVVGFTNIDDEGQEGLELQFERYLRGHSGSKRVIRDRLGQTIANVESIEEPRPGRDIALSLDRRIQYLAYRELKAAVSRHRAKGGSAVVLDARTGEVLAMVNQPAYNPNNRSDLVSWRYRNRAVTDVFEPGSTVKPFTIAAALETGRFEPETAVDTSPGHYRLAGFTIRDHQNYGEIDVATVIKKSSNVGASRIALDLEPEQLWKTFSRVGLGIDSGSGFPGEAAGTLSGWNEWRNVTRATISYGYGLSVTPLQLANAYSVIAGDGRLRPVSFLSLEAGEVPSGRAALDQKTVRQVRGMLEAVVSPEGTGWAARVPGYRVAGKTGTVHKAIVGGYSEDRYSAVFAGMAPASRPRLVMMVMIDEPSAGKYFGGQVAAPVFARVMEGALRLLDIPPDDIDSLGVTVAEASQ</sequence>
<evidence type="ECO:0000256" key="14">
    <source>
        <dbReference type="ARBA" id="ARBA00023306"/>
    </source>
</evidence>
<feature type="active site" description="Acyl-ester intermediate" evidence="16">
    <location>
        <position position="293"/>
    </location>
</feature>
<comment type="subcellular location">
    <subcellularLocation>
        <location evidence="1">Membrane</location>
    </subcellularLocation>
</comment>
<evidence type="ECO:0000256" key="10">
    <source>
        <dbReference type="ARBA" id="ARBA00022984"/>
    </source>
</evidence>
<dbReference type="GO" id="GO:0008955">
    <property type="term" value="F:peptidoglycan glycosyltransferase activity"/>
    <property type="evidence" value="ECO:0007669"/>
    <property type="project" value="InterPro"/>
</dbReference>
<dbReference type="GO" id="GO:0009252">
    <property type="term" value="P:peptidoglycan biosynthetic process"/>
    <property type="evidence" value="ECO:0007669"/>
    <property type="project" value="UniProtKB-UniRule"/>
</dbReference>
<dbReference type="STRING" id="415747.SAMN03097708_00422"/>
<dbReference type="GO" id="GO:0043093">
    <property type="term" value="P:FtsZ-dependent cytokinesis"/>
    <property type="evidence" value="ECO:0007669"/>
    <property type="project" value="UniProtKB-UniRule"/>
</dbReference>
<keyword evidence="14 16" id="KW-0131">Cell cycle</keyword>
<dbReference type="InterPro" id="IPR050515">
    <property type="entry name" value="Beta-lactam/transpept"/>
</dbReference>
<keyword evidence="4 16" id="KW-0132">Cell division</keyword>
<dbReference type="EC" id="3.4.16.4" evidence="16"/>
<protein>
    <recommendedName>
        <fullName evidence="16">Peptidoglycan D,D-transpeptidase FtsI</fullName>
        <ecNumber evidence="16">3.4.16.4</ecNumber>
    </recommendedName>
    <alternativeName>
        <fullName evidence="16">Penicillin-binding protein 3</fullName>
        <shortName evidence="16">PBP-3</shortName>
    </alternativeName>
</protein>
<evidence type="ECO:0000259" key="17">
    <source>
        <dbReference type="Pfam" id="PF00905"/>
    </source>
</evidence>
<evidence type="ECO:0000256" key="5">
    <source>
        <dbReference type="ARBA" id="ARBA00022645"/>
    </source>
</evidence>
<dbReference type="SUPFAM" id="SSF56519">
    <property type="entry name" value="Penicillin binding protein dimerisation domain"/>
    <property type="match status" value="1"/>
</dbReference>
<feature type="domain" description="Penicillin-binding protein transpeptidase" evidence="17">
    <location>
        <begin position="246"/>
        <end position="545"/>
    </location>
</feature>
<dbReference type="SUPFAM" id="SSF56601">
    <property type="entry name" value="beta-lactamase/transpeptidase-like"/>
    <property type="match status" value="1"/>
</dbReference>
<evidence type="ECO:0000256" key="1">
    <source>
        <dbReference type="ARBA" id="ARBA00004370"/>
    </source>
</evidence>
<evidence type="ECO:0000256" key="2">
    <source>
        <dbReference type="ARBA" id="ARBA00022475"/>
    </source>
</evidence>
<dbReference type="Gene3D" id="3.30.450.330">
    <property type="match status" value="1"/>
</dbReference>
<evidence type="ECO:0000256" key="16">
    <source>
        <dbReference type="HAMAP-Rule" id="MF_02080"/>
    </source>
</evidence>
<evidence type="ECO:0000256" key="6">
    <source>
        <dbReference type="ARBA" id="ARBA00022670"/>
    </source>
</evidence>
<dbReference type="InterPro" id="IPR005311">
    <property type="entry name" value="PBP_dimer"/>
</dbReference>
<keyword evidence="9 16" id="KW-0133">Cell shape</keyword>
<dbReference type="RefSeq" id="WP_092992092.1">
    <property type="nucleotide sequence ID" value="NZ_FMWD01000001.1"/>
</dbReference>
<feature type="domain" description="Penicillin-binding protein dimerisation" evidence="18">
    <location>
        <begin position="57"/>
        <end position="206"/>
    </location>
</feature>
<dbReference type="AlphaFoldDB" id="A0A1G5PLY0"/>
<keyword evidence="20" id="KW-1185">Reference proteome</keyword>
<dbReference type="Gene3D" id="3.40.710.10">
    <property type="entry name" value="DD-peptidase/beta-lactamase superfamily"/>
    <property type="match status" value="1"/>
</dbReference>
<dbReference type="Gene3D" id="3.90.1310.10">
    <property type="entry name" value="Penicillin-binding protein 2a (Domain 2)"/>
    <property type="match status" value="1"/>
</dbReference>
<dbReference type="OrthoDB" id="9766847at2"/>
<dbReference type="GO" id="GO:0009002">
    <property type="term" value="F:serine-type D-Ala-D-Ala carboxypeptidase activity"/>
    <property type="evidence" value="ECO:0007669"/>
    <property type="project" value="UniProtKB-UniRule"/>
</dbReference>
<dbReference type="Pfam" id="PF03717">
    <property type="entry name" value="PBP_dimer"/>
    <property type="match status" value="1"/>
</dbReference>
<evidence type="ECO:0000256" key="4">
    <source>
        <dbReference type="ARBA" id="ARBA00022618"/>
    </source>
</evidence>
<dbReference type="Pfam" id="PF00905">
    <property type="entry name" value="Transpeptidase"/>
    <property type="match status" value="1"/>
</dbReference>
<evidence type="ECO:0000256" key="9">
    <source>
        <dbReference type="ARBA" id="ARBA00022960"/>
    </source>
</evidence>
<evidence type="ECO:0000313" key="20">
    <source>
        <dbReference type="Proteomes" id="UP000199648"/>
    </source>
</evidence>
<dbReference type="GO" id="GO:0005886">
    <property type="term" value="C:plasma membrane"/>
    <property type="evidence" value="ECO:0007669"/>
    <property type="project" value="UniProtKB-UniRule"/>
</dbReference>
<evidence type="ECO:0000256" key="11">
    <source>
        <dbReference type="ARBA" id="ARBA00022989"/>
    </source>
</evidence>
<keyword evidence="2 16" id="KW-1003">Cell membrane</keyword>
<dbReference type="InterPro" id="IPR012338">
    <property type="entry name" value="Beta-lactam/transpept-like"/>
</dbReference>
<comment type="pathway">
    <text evidence="16">Cell wall biogenesis; peptidoglycan biosynthesis.</text>
</comment>
<keyword evidence="15 16" id="KW-0961">Cell wall biogenesis/degradation</keyword>
<evidence type="ECO:0000256" key="7">
    <source>
        <dbReference type="ARBA" id="ARBA00022692"/>
    </source>
</evidence>
<keyword evidence="13 16" id="KW-0717">Septation</keyword>
<dbReference type="GO" id="GO:0008658">
    <property type="term" value="F:penicillin binding"/>
    <property type="evidence" value="ECO:0007669"/>
    <property type="project" value="InterPro"/>
</dbReference>
<evidence type="ECO:0000256" key="12">
    <source>
        <dbReference type="ARBA" id="ARBA00023136"/>
    </source>
</evidence>
<proteinExistence type="inferred from homology"/>
<keyword evidence="6 16" id="KW-0645">Protease</keyword>
<dbReference type="PANTHER" id="PTHR30627">
    <property type="entry name" value="PEPTIDOGLYCAN D,D-TRANSPEPTIDASE"/>
    <property type="match status" value="1"/>
</dbReference>
<name>A0A1G5PLY0_9GAMM</name>
<dbReference type="Proteomes" id="UP000199648">
    <property type="component" value="Unassembled WGS sequence"/>
</dbReference>
<comment type="catalytic activity">
    <reaction evidence="16">
        <text>Preferential cleavage: (Ac)2-L-Lys-D-Ala-|-D-Ala. Also transpeptidation of peptidyl-alanyl moieties that are N-acyl substituents of D-alanine.</text>
        <dbReference type="EC" id="3.4.16.4"/>
    </reaction>
</comment>
<dbReference type="EMBL" id="FMWD01000001">
    <property type="protein sequence ID" value="SCZ50458.1"/>
    <property type="molecule type" value="Genomic_DNA"/>
</dbReference>
<keyword evidence="11 16" id="KW-1133">Transmembrane helix</keyword>
<dbReference type="InterPro" id="IPR036138">
    <property type="entry name" value="PBP_dimer_sf"/>
</dbReference>
<keyword evidence="5 16" id="KW-0121">Carboxypeptidase</keyword>
<dbReference type="HAMAP" id="MF_02080">
    <property type="entry name" value="FtsI_transpept"/>
    <property type="match status" value="1"/>
</dbReference>
<evidence type="ECO:0000256" key="13">
    <source>
        <dbReference type="ARBA" id="ARBA00023210"/>
    </source>
</evidence>
<accession>A0A1G5PLY0</accession>
<keyword evidence="10 16" id="KW-0573">Peptidoglycan synthesis</keyword>
<keyword evidence="8 16" id="KW-0378">Hydrolase</keyword>
<keyword evidence="12 16" id="KW-0472">Membrane</keyword>